<proteinExistence type="predicted"/>
<organism evidence="1 2">
    <name type="scientific">Croceibacterium mercuriale</name>
    <dbReference type="NCBI Taxonomy" id="1572751"/>
    <lineage>
        <taxon>Bacteria</taxon>
        <taxon>Pseudomonadati</taxon>
        <taxon>Pseudomonadota</taxon>
        <taxon>Alphaproteobacteria</taxon>
        <taxon>Sphingomonadales</taxon>
        <taxon>Erythrobacteraceae</taxon>
        <taxon>Croceibacterium</taxon>
    </lineage>
</organism>
<dbReference type="InterPro" id="IPR003772">
    <property type="entry name" value="YceD"/>
</dbReference>
<sequence>MSDAGPPELSRMVDPRLITTRPVLVEANEAECVALARRFALVSVDRLRAELALEPDGEQVTATGRLQAAIVQSCAISGNDLPVTVDEELRLVFVPEPVIEAEELELEEADLDQLFYSGGSFDIGEAVAQSLALAIDPYACGPDADRVRDEAGLNAPREGGPFAALAALRKP</sequence>
<evidence type="ECO:0000313" key="2">
    <source>
        <dbReference type="Proteomes" id="UP000030988"/>
    </source>
</evidence>
<dbReference type="GO" id="GO:0003677">
    <property type="term" value="F:DNA binding"/>
    <property type="evidence" value="ECO:0007669"/>
    <property type="project" value="UniProtKB-KW"/>
</dbReference>
<reference evidence="1 2" key="1">
    <citation type="submission" date="2014-11" db="EMBL/GenBank/DDBJ databases">
        <title>Draft genome sequence of Kirrobacter mercurialis.</title>
        <authorList>
            <person name="Coil D.A."/>
            <person name="Eisen J.A."/>
        </authorList>
    </citation>
    <scope>NUCLEOTIDE SEQUENCE [LARGE SCALE GENOMIC DNA]</scope>
    <source>
        <strain evidence="1 2">Coronado</strain>
    </source>
</reference>
<dbReference type="AlphaFoldDB" id="A0A0B2BX46"/>
<dbReference type="STRING" id="1572751.PK98_10400"/>
<keyword evidence="1" id="KW-0238">DNA-binding</keyword>
<dbReference type="Pfam" id="PF02620">
    <property type="entry name" value="YceD"/>
    <property type="match status" value="1"/>
</dbReference>
<keyword evidence="2" id="KW-1185">Reference proteome</keyword>
<accession>A0A0B2BX46</accession>
<comment type="caution">
    <text evidence="1">The sequence shown here is derived from an EMBL/GenBank/DDBJ whole genome shotgun (WGS) entry which is preliminary data.</text>
</comment>
<dbReference type="OrthoDB" id="8443793at2"/>
<evidence type="ECO:0000313" key="1">
    <source>
        <dbReference type="EMBL" id="KHL24440.1"/>
    </source>
</evidence>
<dbReference type="EMBL" id="JTDN01000002">
    <property type="protein sequence ID" value="KHL24440.1"/>
    <property type="molecule type" value="Genomic_DNA"/>
</dbReference>
<protein>
    <submittedName>
        <fullName evidence="1">DNA-binding protein</fullName>
    </submittedName>
</protein>
<dbReference type="RefSeq" id="WP_039096855.1">
    <property type="nucleotide sequence ID" value="NZ_JTDN01000002.1"/>
</dbReference>
<gene>
    <name evidence="1" type="ORF">PK98_10400</name>
</gene>
<name>A0A0B2BX46_9SPHN</name>
<dbReference type="Proteomes" id="UP000030988">
    <property type="component" value="Unassembled WGS sequence"/>
</dbReference>